<proteinExistence type="predicted"/>
<dbReference type="CGD" id="CAL0000164488">
    <property type="gene designation" value="Cd36_64010"/>
</dbReference>
<dbReference type="GeneID" id="8048895"/>
<gene>
    <name evidence="1" type="ordered locus">Cd36_64010</name>
    <name evidence="2" type="ORF">CD36_64010</name>
</gene>
<accession>B9WJ52</accession>
<dbReference type="OrthoDB" id="4095076at2759"/>
<dbReference type="RefSeq" id="XP_002421114.1">
    <property type="nucleotide sequence ID" value="XM_002421069.1"/>
</dbReference>
<name>B9WJ52_CANDC</name>
<dbReference type="KEGG" id="cdu:CD36_64010"/>
<dbReference type="EMBL" id="FM992693">
    <property type="protein sequence ID" value="CAX41273.1"/>
    <property type="molecule type" value="Genomic_DNA"/>
</dbReference>
<dbReference type="AlphaFoldDB" id="B9WJ52"/>
<reference evidence="2 3" key="1">
    <citation type="journal article" date="2009" name="Genome Res.">
        <title>Comparative genomics of the fungal pathogens Candida dubliniensis and Candida albicans.</title>
        <authorList>
            <person name="Jackson A.P."/>
            <person name="Gamble J.A."/>
            <person name="Yeomans T."/>
            <person name="Moran G.P."/>
            <person name="Saunders D."/>
            <person name="Harris D."/>
            <person name="Aslett M."/>
            <person name="Barrell J.F."/>
            <person name="Butler G."/>
            <person name="Citiulo F."/>
            <person name="Coleman D.C."/>
            <person name="de Groot P.W.J."/>
            <person name="Goodwin T.J."/>
            <person name="Quail M.A."/>
            <person name="McQuillan J."/>
            <person name="Munro C.A."/>
            <person name="Pain A."/>
            <person name="Poulter R.T."/>
            <person name="Rajandream M.A."/>
            <person name="Renauld H."/>
            <person name="Spiering M.J."/>
            <person name="Tivey A."/>
            <person name="Gow N.A.R."/>
            <person name="Barrell B."/>
            <person name="Sullivan D.J."/>
            <person name="Berriman M."/>
        </authorList>
    </citation>
    <scope>NUCLEOTIDE SEQUENCE [LARGE SCALE GENOMIC DNA]</scope>
    <source>
        <strain evidence="3">CD36 / ATCC MYA-646 / CBS 7987 / NCPF 3949 / NRRL Y-17841</strain>
    </source>
</reference>
<evidence type="ECO:0000313" key="3">
    <source>
        <dbReference type="Proteomes" id="UP000002605"/>
    </source>
</evidence>
<sequence length="474" mass="56329">MLVKLPLEIQIKLLLMVPNSNLKFVNSHFYLLYNDLYYHKIVNTFGEATVKVIIKILPWLKPYIKSLDVFRKQARLVITKRLQLEELPIIIHNSDFTTTTTINPLNCQYIKDSWKYIYSILKNKRLYAEYCDYQIDEPSNYVFNHYVEINRTYLLSYKKVCWLTPGDYNLNIALAIKNGQGLGTTKFEVRYQELNELGETLIKSQTFYPPSNINEILPKNQFVYLNVGHFIIPKPSKIESKFYSKQFQFQPQPNNDHNKLRRIEIVMEEIGLYLKSGFRVYFIDISQPSMLFNEYDLLYYSINETDYRYFINILLKNLYKALNYVQNAGCSDDLSFQYNRDIYGDGDPFIIIKKYDKQFLLEYDKTNGMLSSSSSSSSSSSLALSSLQDYVLYDNKKLLNYGRFFFLNKFTIRNFKFTTIYQQRQFINRFGDYLIDWKEQDSKKNTNKDEMPIERNCTYDKYGLKWKLPILGQL</sequence>
<evidence type="ECO:0000313" key="2">
    <source>
        <dbReference type="EMBL" id="CAX41273.1"/>
    </source>
</evidence>
<dbReference type="Proteomes" id="UP000002605">
    <property type="component" value="Chromosome 6"/>
</dbReference>
<dbReference type="HOGENOM" id="CLU_034208_0_0_1"/>
<evidence type="ECO:0000313" key="1">
    <source>
        <dbReference type="CGD" id="CAL0000164488"/>
    </source>
</evidence>
<keyword evidence="3" id="KW-1185">Reference proteome</keyword>
<organism evidence="2 3">
    <name type="scientific">Candida dubliniensis (strain CD36 / ATCC MYA-646 / CBS 7987 / NCPF 3949 / NRRL Y-17841)</name>
    <name type="common">Yeast</name>
    <dbReference type="NCBI Taxonomy" id="573826"/>
    <lineage>
        <taxon>Eukaryota</taxon>
        <taxon>Fungi</taxon>
        <taxon>Dikarya</taxon>
        <taxon>Ascomycota</taxon>
        <taxon>Saccharomycotina</taxon>
        <taxon>Pichiomycetes</taxon>
        <taxon>Debaryomycetaceae</taxon>
        <taxon>Candida/Lodderomyces clade</taxon>
        <taxon>Candida</taxon>
    </lineage>
</organism>
<dbReference type="eggNOG" id="ENOG502S16T">
    <property type="taxonomic scope" value="Eukaryota"/>
</dbReference>
<protein>
    <submittedName>
        <fullName evidence="2">F-box protein, putative</fullName>
    </submittedName>
</protein>
<dbReference type="VEuPathDB" id="FungiDB:CD36_64010"/>